<dbReference type="EMBL" id="FOFV01000033">
    <property type="protein sequence ID" value="SES44483.1"/>
    <property type="molecule type" value="Genomic_DNA"/>
</dbReference>
<accession>A0A1H9XFP0</accession>
<proteinExistence type="predicted"/>
<dbReference type="PANTHER" id="PTHR46825">
    <property type="entry name" value="D-ALANYL-D-ALANINE-CARBOXYPEPTIDASE/ENDOPEPTIDASE AMPH"/>
    <property type="match status" value="1"/>
</dbReference>
<dbReference type="Proteomes" id="UP000199503">
    <property type="component" value="Unassembled WGS sequence"/>
</dbReference>
<evidence type="ECO:0000313" key="3">
    <source>
        <dbReference type="Proteomes" id="UP000199503"/>
    </source>
</evidence>
<dbReference type="PANTHER" id="PTHR46825:SF9">
    <property type="entry name" value="BETA-LACTAMASE-RELATED DOMAIN-CONTAINING PROTEIN"/>
    <property type="match status" value="1"/>
</dbReference>
<dbReference type="Gene3D" id="3.40.710.10">
    <property type="entry name" value="DD-peptidase/beta-lactamase superfamily"/>
    <property type="match status" value="1"/>
</dbReference>
<dbReference type="Pfam" id="PF00144">
    <property type="entry name" value="Beta-lactamase"/>
    <property type="match status" value="1"/>
</dbReference>
<dbReference type="RefSeq" id="WP_089927961.1">
    <property type="nucleotide sequence ID" value="NZ_FOFV01000033.1"/>
</dbReference>
<dbReference type="OrthoDB" id="262125at2"/>
<dbReference type="InterPro" id="IPR050491">
    <property type="entry name" value="AmpC-like"/>
</dbReference>
<dbReference type="InterPro" id="IPR001466">
    <property type="entry name" value="Beta-lactam-related"/>
</dbReference>
<keyword evidence="3" id="KW-1185">Reference proteome</keyword>
<feature type="domain" description="Beta-lactamase-related" evidence="1">
    <location>
        <begin position="13"/>
        <end position="329"/>
    </location>
</feature>
<name>A0A1H9XFP0_9PSEU</name>
<evidence type="ECO:0000313" key="2">
    <source>
        <dbReference type="EMBL" id="SES44483.1"/>
    </source>
</evidence>
<dbReference type="SUPFAM" id="SSF56601">
    <property type="entry name" value="beta-lactamase/transpeptidase-like"/>
    <property type="match status" value="1"/>
</dbReference>
<gene>
    <name evidence="2" type="ORF">SAMN04488000_13345</name>
</gene>
<sequence>MMTSDELQVRLAELAASTLVPGAAVAILRGEETVSAVTGVANMNTGAPVVANTLFASGSICKVFTASLIMTLVDDGLVELDAPVQRYLPDFTLADPVKSAAVTVRMLLSHTSGLPRNFFPDDPAGPDVIEKFMQRLKAVPFPGTPGKQWSYSNPGMVTLGRIAEVLTKQTYDDALDQRILRPLGLNATTYPDRMIMGSTAVGHLVDPATGDVTPAPLFRKWFGNAPAGSTLWLDVAALIGFARMHLDGGLGPDGHRVLSEESVAAMQTPLADIWGFLYPRWGLGWGIADVGDRRLVAHAGGNIGMQSTLWVIPDQHAAVAVLTNSGTGFGLNSTLAAEILEREFGLELPAPPSPPDAPESVDPSLYVGRYGSVEGDLVVTCDANGSLYVQVEPEASQVDAGRLMGGPTEPSRFPMTCVDAERSRFLVAAGPEGSPLASMPMEFYEADSAGCPRVANLLFLAERVG</sequence>
<protein>
    <submittedName>
        <fullName evidence="2">CubicO group peptidase, beta-lactamase class C family</fullName>
    </submittedName>
</protein>
<organism evidence="2 3">
    <name type="scientific">Lentzea albida</name>
    <dbReference type="NCBI Taxonomy" id="65499"/>
    <lineage>
        <taxon>Bacteria</taxon>
        <taxon>Bacillati</taxon>
        <taxon>Actinomycetota</taxon>
        <taxon>Actinomycetes</taxon>
        <taxon>Pseudonocardiales</taxon>
        <taxon>Pseudonocardiaceae</taxon>
        <taxon>Lentzea</taxon>
    </lineage>
</organism>
<reference evidence="3" key="1">
    <citation type="submission" date="2016-10" db="EMBL/GenBank/DDBJ databases">
        <authorList>
            <person name="Varghese N."/>
            <person name="Submissions S."/>
        </authorList>
    </citation>
    <scope>NUCLEOTIDE SEQUENCE [LARGE SCALE GENOMIC DNA]</scope>
    <source>
        <strain evidence="3">DSM 44437</strain>
    </source>
</reference>
<evidence type="ECO:0000259" key="1">
    <source>
        <dbReference type="Pfam" id="PF00144"/>
    </source>
</evidence>
<dbReference type="AlphaFoldDB" id="A0A1H9XFP0"/>
<dbReference type="InterPro" id="IPR012338">
    <property type="entry name" value="Beta-lactam/transpept-like"/>
</dbReference>
<dbReference type="STRING" id="65499.SAMN04488000_13345"/>